<dbReference type="InterPro" id="IPR050708">
    <property type="entry name" value="T6SS_VgrG/RHS"/>
</dbReference>
<dbReference type="SUPFAM" id="SSF69304">
    <property type="entry name" value="Tricorn protease N-terminal domain"/>
    <property type="match status" value="1"/>
</dbReference>
<dbReference type="Pfam" id="PF25023">
    <property type="entry name" value="TEN_YD-shell"/>
    <property type="match status" value="1"/>
</dbReference>
<dbReference type="Pfam" id="PF05593">
    <property type="entry name" value="RHS_repeat"/>
    <property type="match status" value="4"/>
</dbReference>
<comment type="caution">
    <text evidence="4">The sequence shown here is derived from an EMBL/GenBank/DDBJ whole genome shotgun (WGS) entry which is preliminary data.</text>
</comment>
<dbReference type="PRINTS" id="PR00394">
    <property type="entry name" value="RHSPROTEIN"/>
</dbReference>
<feature type="chain" id="PRO_5020971469" evidence="2">
    <location>
        <begin position="38"/>
        <end position="1364"/>
    </location>
</feature>
<evidence type="ECO:0000256" key="2">
    <source>
        <dbReference type="SAM" id="SignalP"/>
    </source>
</evidence>
<dbReference type="Gene3D" id="2.180.10.10">
    <property type="entry name" value="RHS repeat-associated core"/>
    <property type="match status" value="3"/>
</dbReference>
<dbReference type="OrthoDB" id="9815414at2"/>
<dbReference type="InterPro" id="IPR006530">
    <property type="entry name" value="YD"/>
</dbReference>
<evidence type="ECO:0000259" key="3">
    <source>
        <dbReference type="Pfam" id="PF25023"/>
    </source>
</evidence>
<name>A0A4R7JLR8_9GAMM</name>
<keyword evidence="5" id="KW-1185">Reference proteome</keyword>
<sequence>MIGQADTQQPVQTTKGLRFMRYSFLLIMLCAVSLAQAAPGLQTDTGSIHFLNGLTMDSRDLAVEGRHATVRFSRSYNPDSSARWDWNQRWQPLVKQEQDGTAVLSRGSTNFGGRPIEPGNELEFMGRKMGRRGGCGYESGEWVCDYATPEYVRPGSPTIKVLEDGYRWESPGGNWIRYDQDGKVIAYGNFSQTHAQIERDGQGRIAEIRNADGGLLATVGYADQQARHPSYVEDYTGRRVSYEYDADGQLTEVTDVRGKTWQYDYNSDGELTAFTDPRGNTTSYGYDLDDNTQYRITYADGYQVDYNVGADSSDEGITVVYERHPDGTIRERRHGRNSVNTTRRVPGTDEKVALTYSLRVNDELVEEVYATEVGDSATERYRLERQPDGTFQASRRDLQGRLVRRWYSDGTEETWTYATNSHQVKAHTDRRGTVTRYQYNDDNRPAKMIEAEGTAVQRTTRYTYPDDSTRVITRSGPGGPDTEVREILDEYGNVIERRDPEGNTTTYTYNVQGQVLTRTLPSGASYSYSYDEAGNLLNEQDPLERTTQYRYDEAGNRIRETAPNQAVTQYEYDSRNARSAIIDPYDHRTEIERDRENRERIVINPLDHESRQIKTPLGMPRSMQDADGNTVNMEWNGVQLKKANLPTFERRFQYSERQIESIAEQWAGGQRETRFKRNPHGQIRKETDALENSTNREYDALERVTRIQDAEGGVARLAYDYRDNLISVTDPEGRVTRFEYNRNDQVTAEIRTPESGVEHERTYAYDADGNLTEEITPEGQKLIYEYDDAAQLIGIELYDNQADSGPVRAITFTYTALGQIAGYSDENTSVSYDYSARGQMVQATTDYGPFSKTITYSYDAVGRMKTYTNPENITYRYHYTPGGQIQRIEIPNEGDITFTNWQWHRAQLIQLPGGNRIERRFDGLMRMTENRLVDSAGMDLLSMLYDYDVVDNLRSKQTSEGDTQYDYDPLYRLTLADYPGESEETFDYDGVDNRTQHTRTDKPQDELEPLKYNEANQLIQRGDTYYEYNANGNLVREEGPEGVKEYIYNARERLVQVKDGNDATIARYGYNPLGRRMWKEVNGTRTYFFYNKSGLVGEYDVSGNLMREYHYMPQEAWMTRPLFLRKSAQIYYYNNDQLGTPQKLIAKNGAVVWDAKTHAFGESEIADGMVINPLRFPGQYHDAETGLNHNYYRDYHPSLGRYLQADPIGLDGGINPYSYAYQNPNKFSDPLGLRALQVLRMVRRWLGLVGTADDVRCHADQDFDHYLLKERRKIFIEDWEMFYGWYIAELRRCKRDFEDDAGLRYQCWDTRLECEFYARVRFEAFMEKATIRHYRRFKELHQDFSVCSAPGRPSRLSPRSEWRR</sequence>
<reference evidence="4 5" key="1">
    <citation type="submission" date="2019-03" db="EMBL/GenBank/DDBJ databases">
        <title>Genomic Encyclopedia of Type Strains, Phase IV (KMG-IV): sequencing the most valuable type-strain genomes for metagenomic binning, comparative biology and taxonomic classification.</title>
        <authorList>
            <person name="Goeker M."/>
        </authorList>
    </citation>
    <scope>NUCLEOTIDE SEQUENCE [LARGE SCALE GENOMIC DNA]</scope>
    <source>
        <strain evidence="4 5">DSM 15505</strain>
    </source>
</reference>
<keyword evidence="1" id="KW-0677">Repeat</keyword>
<organism evidence="4 5">
    <name type="scientific">Halospina denitrificans</name>
    <dbReference type="NCBI Taxonomy" id="332522"/>
    <lineage>
        <taxon>Bacteria</taxon>
        <taxon>Pseudomonadati</taxon>
        <taxon>Pseudomonadota</taxon>
        <taxon>Gammaproteobacteria</taxon>
        <taxon>Halospina</taxon>
    </lineage>
</organism>
<dbReference type="PANTHER" id="PTHR32305:SF15">
    <property type="entry name" value="PROTEIN RHSA-RELATED"/>
    <property type="match status" value="1"/>
</dbReference>
<proteinExistence type="predicted"/>
<accession>A0A4R7JLR8</accession>
<feature type="domain" description="Teneurin-like YD-shell" evidence="3">
    <location>
        <begin position="623"/>
        <end position="1206"/>
    </location>
</feature>
<evidence type="ECO:0000313" key="5">
    <source>
        <dbReference type="Proteomes" id="UP000295830"/>
    </source>
</evidence>
<dbReference type="PANTHER" id="PTHR32305">
    <property type="match status" value="1"/>
</dbReference>
<keyword evidence="2" id="KW-0732">Signal</keyword>
<dbReference type="NCBIfam" id="TIGR03696">
    <property type="entry name" value="Rhs_assc_core"/>
    <property type="match status" value="1"/>
</dbReference>
<gene>
    <name evidence="4" type="ORF">DES49_2587</name>
</gene>
<evidence type="ECO:0000313" key="4">
    <source>
        <dbReference type="EMBL" id="TDT38604.1"/>
    </source>
</evidence>
<dbReference type="InterPro" id="IPR031325">
    <property type="entry name" value="RHS_repeat"/>
</dbReference>
<protein>
    <submittedName>
        <fullName evidence="4">RHS repeat-associated protein</fullName>
    </submittedName>
</protein>
<dbReference type="InterPro" id="IPR056823">
    <property type="entry name" value="TEN-like_YD-shell"/>
</dbReference>
<evidence type="ECO:0000256" key="1">
    <source>
        <dbReference type="ARBA" id="ARBA00022737"/>
    </source>
</evidence>
<dbReference type="EMBL" id="SOAX01000006">
    <property type="protein sequence ID" value="TDT38604.1"/>
    <property type="molecule type" value="Genomic_DNA"/>
</dbReference>
<dbReference type="Proteomes" id="UP000295830">
    <property type="component" value="Unassembled WGS sequence"/>
</dbReference>
<feature type="signal peptide" evidence="2">
    <location>
        <begin position="1"/>
        <end position="37"/>
    </location>
</feature>
<dbReference type="InterPro" id="IPR022385">
    <property type="entry name" value="Rhs_assc_core"/>
</dbReference>
<dbReference type="NCBIfam" id="TIGR01643">
    <property type="entry name" value="YD_repeat_2x"/>
    <property type="match status" value="10"/>
</dbReference>